<accession>A0ABW4KQ12</accession>
<keyword evidence="1" id="KW-0949">S-adenosyl-L-methionine</keyword>
<gene>
    <name evidence="3" type="ORF">ACFSF0_06130</name>
</gene>
<dbReference type="GO" id="GO:0008168">
    <property type="term" value="F:methyltransferase activity"/>
    <property type="evidence" value="ECO:0007669"/>
    <property type="project" value="UniProtKB-KW"/>
</dbReference>
<dbReference type="InterPro" id="IPR029063">
    <property type="entry name" value="SAM-dependent_MTases_sf"/>
</dbReference>
<evidence type="ECO:0000313" key="4">
    <source>
        <dbReference type="Proteomes" id="UP001597304"/>
    </source>
</evidence>
<keyword evidence="2" id="KW-0175">Coiled coil</keyword>
<dbReference type="EMBL" id="JBHUEJ010000015">
    <property type="protein sequence ID" value="MFD1710174.1"/>
    <property type="molecule type" value="Genomic_DNA"/>
</dbReference>
<comment type="caution">
    <text evidence="3">The sequence shown here is derived from an EMBL/GenBank/DDBJ whole genome shotgun (WGS) entry which is preliminary data.</text>
</comment>
<evidence type="ECO:0000256" key="2">
    <source>
        <dbReference type="SAM" id="Coils"/>
    </source>
</evidence>
<proteinExistence type="predicted"/>
<dbReference type="Gene3D" id="3.40.50.150">
    <property type="entry name" value="Vaccinia Virus protein VP39"/>
    <property type="match status" value="1"/>
</dbReference>
<dbReference type="PANTHER" id="PTHR43861">
    <property type="entry name" value="TRANS-ACONITATE 2-METHYLTRANSFERASE-RELATED"/>
    <property type="match status" value="1"/>
</dbReference>
<organism evidence="3 4">
    <name type="scientific">Ottowia flava</name>
    <dbReference type="NCBI Taxonomy" id="2675430"/>
    <lineage>
        <taxon>Bacteria</taxon>
        <taxon>Pseudomonadati</taxon>
        <taxon>Pseudomonadota</taxon>
        <taxon>Betaproteobacteria</taxon>
        <taxon>Burkholderiales</taxon>
        <taxon>Comamonadaceae</taxon>
        <taxon>Ottowia</taxon>
    </lineage>
</organism>
<name>A0ABW4KQ12_9BURK</name>
<dbReference type="Pfam" id="PF13489">
    <property type="entry name" value="Methyltransf_23"/>
    <property type="match status" value="1"/>
</dbReference>
<dbReference type="Proteomes" id="UP001597304">
    <property type="component" value="Unassembled WGS sequence"/>
</dbReference>
<dbReference type="InterPro" id="IPR020596">
    <property type="entry name" value="rRNA_Ade_Mease_Trfase_CS"/>
</dbReference>
<evidence type="ECO:0000256" key="1">
    <source>
        <dbReference type="ARBA" id="ARBA00022691"/>
    </source>
</evidence>
<dbReference type="CDD" id="cd02440">
    <property type="entry name" value="AdoMet_MTases"/>
    <property type="match status" value="1"/>
</dbReference>
<reference evidence="4" key="1">
    <citation type="journal article" date="2019" name="Int. J. Syst. Evol. Microbiol.">
        <title>The Global Catalogue of Microorganisms (GCM) 10K type strain sequencing project: providing services to taxonomists for standard genome sequencing and annotation.</title>
        <authorList>
            <consortium name="The Broad Institute Genomics Platform"/>
            <consortium name="The Broad Institute Genome Sequencing Center for Infectious Disease"/>
            <person name="Wu L."/>
            <person name="Ma J."/>
        </authorList>
    </citation>
    <scope>NUCLEOTIDE SEQUENCE [LARGE SCALE GENOMIC DNA]</scope>
    <source>
        <strain evidence="4">LMG 29247</strain>
    </source>
</reference>
<dbReference type="GO" id="GO:0032259">
    <property type="term" value="P:methylation"/>
    <property type="evidence" value="ECO:0007669"/>
    <property type="project" value="UniProtKB-KW"/>
</dbReference>
<feature type="coiled-coil region" evidence="2">
    <location>
        <begin position="234"/>
        <end position="310"/>
    </location>
</feature>
<protein>
    <submittedName>
        <fullName evidence="3">Methyltransferase domain-containing protein</fullName>
    </submittedName>
</protein>
<dbReference type="SUPFAM" id="SSF53335">
    <property type="entry name" value="S-adenosyl-L-methionine-dependent methyltransferases"/>
    <property type="match status" value="1"/>
</dbReference>
<dbReference type="PROSITE" id="PS01131">
    <property type="entry name" value="RRNA_A_DIMETH"/>
    <property type="match status" value="1"/>
</dbReference>
<sequence>MTTPERYNYAFDPDGEDWPARLLRQVPPGASILELGPGPGAMTNVMMERGHAVTVVENDPHAVAALKSRGVEIIEADLNALDWREQLHGRTFGALLACDVLEHLHDPAATLLALRDLAEPAARLVISMPNVAYAGLVAGLRLGMFEYADTGLLDRTHMRFFTRSSLGRLLMTTGWASEHWEGLHLPVEASEFVWAWQQLDEASRQALVSGWPEFDVYEWMTVATPQADASTARIRSADEDILRLRKALQALTLRHQSEYDSLVEHQKAFSEAKIEIERLGVEVENKVAAIESLKEQERTARSEVLEREQQVSAQDAEIQRLHDELEWLKTQGWPGRLRRLLQALRS</sequence>
<keyword evidence="3" id="KW-0808">Transferase</keyword>
<keyword evidence="3" id="KW-0489">Methyltransferase</keyword>
<dbReference type="RefSeq" id="WP_147911935.1">
    <property type="nucleotide sequence ID" value="NZ_JBHUEJ010000015.1"/>
</dbReference>
<keyword evidence="4" id="KW-1185">Reference proteome</keyword>
<evidence type="ECO:0000313" key="3">
    <source>
        <dbReference type="EMBL" id="MFD1710174.1"/>
    </source>
</evidence>